<dbReference type="HOGENOM" id="CLU_2613619_0_0_2"/>
<sequence length="78" mass="9341">MKNDCKNNKNRKHSQENKKIRFVDEDGHKRSLNILESDQISIAQYCEDNQEWIEFMEKFGNDWERKAVKILKLVANSN</sequence>
<proteinExistence type="predicted"/>
<dbReference type="EMBL" id="CP002069">
    <property type="protein sequence ID" value="ADI73073.1"/>
    <property type="molecule type" value="Genomic_DNA"/>
</dbReference>
<dbReference type="AlphaFoldDB" id="D7E651"/>
<reference evidence="1 2" key="1">
    <citation type="submission" date="2010-06" db="EMBL/GenBank/DDBJ databases">
        <title>Complete sequence chromosome of Methanohalobium evestigatum Z-7303.</title>
        <authorList>
            <consortium name="US DOE Joint Genome Institute"/>
            <person name="Lucas S."/>
            <person name="Copeland A."/>
            <person name="Lapidus A."/>
            <person name="Cheng J.-F."/>
            <person name="Bruce D."/>
            <person name="Goodwin L."/>
            <person name="Pitluck S."/>
            <person name="Saunders E."/>
            <person name="Detter J.C."/>
            <person name="Han C."/>
            <person name="Tapia R."/>
            <person name="Land M."/>
            <person name="Hauser L."/>
            <person name="Kyrpides N."/>
            <person name="Mikhailova N."/>
            <person name="Sieprawska-Lupa M."/>
            <person name="Whitman W.B."/>
            <person name="Anderson I."/>
            <person name="Woyke T."/>
        </authorList>
    </citation>
    <scope>NUCLEOTIDE SEQUENCE [LARGE SCALE GENOMIC DNA]</scope>
    <source>
        <strain evidence="2">ATCC BAA-1072 / DSM 3721 / NBRC 107634 / OCM 161 / Z-7303</strain>
    </source>
</reference>
<keyword evidence="2" id="KW-1185">Reference proteome</keyword>
<organism evidence="1 2">
    <name type="scientific">Methanohalobium evestigatum (strain ATCC BAA-1072 / DSM 3721 / NBRC 107634 / OCM 161 / Z-7303)</name>
    <dbReference type="NCBI Taxonomy" id="644295"/>
    <lineage>
        <taxon>Archaea</taxon>
        <taxon>Methanobacteriati</taxon>
        <taxon>Methanobacteriota</taxon>
        <taxon>Stenosarchaea group</taxon>
        <taxon>Methanomicrobia</taxon>
        <taxon>Methanosarcinales</taxon>
        <taxon>Methanosarcinaceae</taxon>
        <taxon>Methanohalobium</taxon>
    </lineage>
</organism>
<gene>
    <name evidence="1" type="ordered locus">Metev_0142</name>
</gene>
<dbReference type="Proteomes" id="UP000000391">
    <property type="component" value="Chromosome"/>
</dbReference>
<dbReference type="GeneID" id="9345753"/>
<dbReference type="RefSeq" id="WP_013193641.1">
    <property type="nucleotide sequence ID" value="NC_014253.1"/>
</dbReference>
<dbReference type="KEGG" id="mev:Metev_0142"/>
<name>D7E651_METEZ</name>
<accession>D7E651</accession>
<evidence type="ECO:0000313" key="1">
    <source>
        <dbReference type="EMBL" id="ADI73073.1"/>
    </source>
</evidence>
<evidence type="ECO:0000313" key="2">
    <source>
        <dbReference type="Proteomes" id="UP000000391"/>
    </source>
</evidence>
<protein>
    <submittedName>
        <fullName evidence="1">Uncharacterized protein</fullName>
    </submittedName>
</protein>